<dbReference type="PROSITE" id="PS51743">
    <property type="entry name" value="ALPHAVIRUS_MT"/>
    <property type="match status" value="1"/>
</dbReference>
<evidence type="ECO:0000256" key="3">
    <source>
        <dbReference type="ARBA" id="ARBA00022695"/>
    </source>
</evidence>
<accession>A0A221LFG7</accession>
<feature type="domain" description="Alphavirus-like MT" evidence="9">
    <location>
        <begin position="59"/>
        <end position="249"/>
    </location>
</feature>
<dbReference type="InterPro" id="IPR027417">
    <property type="entry name" value="P-loop_NTPase"/>
</dbReference>
<dbReference type="GO" id="GO:0016556">
    <property type="term" value="P:mRNA modification"/>
    <property type="evidence" value="ECO:0007669"/>
    <property type="project" value="InterPro"/>
</dbReference>
<dbReference type="EMBL" id="MF189998">
    <property type="protein sequence ID" value="ASM94022.1"/>
    <property type="molecule type" value="Genomic_RNA"/>
</dbReference>
<feature type="domain" description="RdRp catalytic" evidence="8">
    <location>
        <begin position="1539"/>
        <end position="1654"/>
    </location>
</feature>
<evidence type="ECO:0000259" key="8">
    <source>
        <dbReference type="PROSITE" id="PS50507"/>
    </source>
</evidence>
<dbReference type="Pfam" id="PF00978">
    <property type="entry name" value="RdRP_2"/>
    <property type="match status" value="1"/>
</dbReference>
<keyword evidence="7" id="KW-0693">Viral RNA replication</keyword>
<evidence type="ECO:0000256" key="7">
    <source>
        <dbReference type="ARBA" id="ARBA00022953"/>
    </source>
</evidence>
<dbReference type="InterPro" id="IPR007094">
    <property type="entry name" value="RNA-dir_pol_PSvirus"/>
</dbReference>
<keyword evidence="2" id="KW-0808">Transferase</keyword>
<sequence>MSINPFYTGNRAGELASMDRGFVANAITSATSISATTVKCPIALTLAEYNWLKDALLPRELVLQNNSSTKHLAHRSHALAAFMTDYATKKFVQLAGKYHRAIDVGGGYDYTPAEGTHICARIVTDREKSRYTHSAVRHKNDGLFQTARGNNQLTVCHSGAEHCTYKAPYCYSVNSNYDMSLNTLADIFNIHQAVVYDVAMFLPSVLNSKKINIPSPVYNIKLVGNRVQFYFNDGSNGYCHDYNTWRSYLVINRIKCKDFDIVSEIVDNISDFFIIRFTRIEHPCVNESLFRVFDFANIYHKQYTVVPNIVKTLHGVVGNYSASYIVSETDFIHNAITYGLKLTKEAFAYPAFNTHCIAFSKSLIYGADNELVYQGITNKNESFNELVLNLFIYVAIRRCDVTQTIKTAFCQINKDQKRGFISQTWQKLKTTFKQSQSELLDSWFSTYENVDDVQQIEKIVSNLMRVRVVNLQHYMYENIPYCTKPFDAIKAEWSMNNEVEFNAESAFKAETTQIKTETDKITETEKNDTIVDNKVVKVPAVQHESTDTFGPGQCAYRALQCAMHATDKTALRFNPTPDERKKFLELSYHHRNLKEKNASALIKFDQDANSIRLLDAESTWLSLEEIFFIAYINGENCVVINRVQNSVSTFRLKEGDINLKICHDGVGHWFYTRFVGGYKTIISTTDQLLHTNLKVMETIFLLKEKTGDHMQQKMGELFDFIKVLGDGQSRVVDLTAAPGHLGVIFECSKQGARYHPYTIKDKLKIMSYRFTHEHKYYESLKEIVFESDDIIVVDLFIHEFHLMLDLLDKLKPTNRLIIKSDPYRDGGLMFPFNNFKFKQIFKMEHSLIQSGELYYHLSGFFKDLKPSNKIRHVDVNRINNVDHVIARSQVIEQRKDDLVAQESMIMKNFNTEVKFTVDEQSFTKFIADNKLSDLKKPDDFSLNCLNGMGGSRKTQRVVNVYKTGTDFIVSPIRSQADNLMPAGSKTKTDIYTYIVLLRNLHNNPKVVIRHLYIDECFAMQPSAIAYYYALLLAGRIRHIHLMGDSKQIGPYCKDNTTLQFELTNYVSETHRTPQDVTRMFDAYIPNARTSSKIVASYKQIDELRSQVVDIALAFTQDGKKFLASLGYKSMTVNESQGMTFSKVLLYLDDYCHIQAINKTESIRHVYVGASRHKDELLVYGKSSPDLQVLLTVQGAPIEEIIEEASIPLVTEQQIIVDDVKRPWRSYDPKTVTTKDSIIDVLCNLNVKKNFTHSADIRIEPLKLKKIDGTQMKISDSVLHPVDVSISGGKLSDQRFVLPYYSKDSFGTLNTQIARYATTRAGKAPDHYKNLQTGLGKFVDLAKFKNMRVDNERLTKHFVNYIVELQKKIKPATTDVGLVMSVPGVVKRSLVGASDGLCYDEKAMIDYYVLDENDEDLVLMPMTTLKSAVKSISSIVNRKNVVDMFEADLNNIKSRMITFTMKKQDKHDPSGLKETTGKAGQGVSAWSKVLNLFFCAYSRYLTECIFECMNENVLLAFNKSDAELSVFFAGYKDYYTSEKYVNCNCDFSEMDVSHTKSMLELELELFGLLGVNAKIINFYSSMRTKWCNLYQCREGITMLHGEYMQHSGQPLTICGNTLLNMAVLGYAYRIENMLYASFKGDDSTIRAKKISTVPGKKTAIYADHGYKLKISFEKVSEFIANFITPFGFFPDVVRRAVKAVSKVYEDEESWEESRINLKEVLSMVNSAEKFKIGVDCASIHYRDKGIAITAEQVSLLYQYLIQLSVTEYKDAQFIQTVNRLTYSDNYQSK</sequence>
<dbReference type="InterPro" id="IPR001788">
    <property type="entry name" value="RNA-dep_RNA_pol_alsuvir"/>
</dbReference>
<dbReference type="InterPro" id="IPR043502">
    <property type="entry name" value="DNA/RNA_pol_sf"/>
</dbReference>
<dbReference type="PROSITE" id="PS50507">
    <property type="entry name" value="RDRP_SSRNA_POS"/>
    <property type="match status" value="1"/>
</dbReference>
<dbReference type="GO" id="GO:0006351">
    <property type="term" value="P:DNA-templated transcription"/>
    <property type="evidence" value="ECO:0007669"/>
    <property type="project" value="InterPro"/>
</dbReference>
<keyword evidence="6" id="KW-0067">ATP-binding</keyword>
<proteinExistence type="predicted"/>
<name>A0A221LFG7_9VIRU</name>
<dbReference type="Pfam" id="PF01443">
    <property type="entry name" value="Viral_helicase1"/>
    <property type="match status" value="1"/>
</dbReference>
<dbReference type="GO" id="GO:0016787">
    <property type="term" value="F:hydrolase activity"/>
    <property type="evidence" value="ECO:0007669"/>
    <property type="project" value="UniProtKB-KW"/>
</dbReference>
<evidence type="ECO:0000256" key="5">
    <source>
        <dbReference type="ARBA" id="ARBA00022801"/>
    </source>
</evidence>
<dbReference type="Gene3D" id="3.40.50.300">
    <property type="entry name" value="P-loop containing nucleotide triphosphate hydrolases"/>
    <property type="match status" value="2"/>
</dbReference>
<evidence type="ECO:0000259" key="9">
    <source>
        <dbReference type="PROSITE" id="PS51743"/>
    </source>
</evidence>
<dbReference type="GO" id="GO:0039694">
    <property type="term" value="P:viral RNA genome replication"/>
    <property type="evidence" value="ECO:0007669"/>
    <property type="project" value="InterPro"/>
</dbReference>
<evidence type="ECO:0000256" key="2">
    <source>
        <dbReference type="ARBA" id="ARBA00022679"/>
    </source>
</evidence>
<dbReference type="GO" id="GO:0003968">
    <property type="term" value="F:RNA-directed RNA polymerase activity"/>
    <property type="evidence" value="ECO:0007669"/>
    <property type="project" value="UniProtKB-KW"/>
</dbReference>
<dbReference type="InterPro" id="IPR002588">
    <property type="entry name" value="Alphavirus-like_MT_dom"/>
</dbReference>
<organism evidence="10">
    <name type="scientific">Barns Ness breadcrumb sponge hepe-like virus 1</name>
    <dbReference type="NCBI Taxonomy" id="2021911"/>
    <lineage>
        <taxon>Viruses</taxon>
        <taxon>Riboviria</taxon>
        <taxon>Orthornavirae</taxon>
        <taxon>Kitrinoviricota</taxon>
        <taxon>Alsuviricetes</taxon>
        <taxon>Hepelivirales</taxon>
        <taxon>Hepeviridae</taxon>
    </lineage>
</organism>
<keyword evidence="5" id="KW-0378">Hydrolase</keyword>
<dbReference type="GO" id="GO:0006396">
    <property type="term" value="P:RNA processing"/>
    <property type="evidence" value="ECO:0007669"/>
    <property type="project" value="InterPro"/>
</dbReference>
<evidence type="ECO:0000256" key="4">
    <source>
        <dbReference type="ARBA" id="ARBA00022741"/>
    </source>
</evidence>
<evidence type="ECO:0000256" key="1">
    <source>
        <dbReference type="ARBA" id="ARBA00022484"/>
    </source>
</evidence>
<dbReference type="SUPFAM" id="SSF52540">
    <property type="entry name" value="P-loop containing nucleoside triphosphate hydrolases"/>
    <property type="match status" value="1"/>
</dbReference>
<dbReference type="GO" id="GO:0003723">
    <property type="term" value="F:RNA binding"/>
    <property type="evidence" value="ECO:0007669"/>
    <property type="project" value="InterPro"/>
</dbReference>
<dbReference type="InterPro" id="IPR027351">
    <property type="entry name" value="(+)RNA_virus_helicase_core_dom"/>
</dbReference>
<dbReference type="GO" id="GO:0005524">
    <property type="term" value="F:ATP binding"/>
    <property type="evidence" value="ECO:0007669"/>
    <property type="project" value="UniProtKB-KW"/>
</dbReference>
<evidence type="ECO:0000313" key="10">
    <source>
        <dbReference type="EMBL" id="ASM94022.1"/>
    </source>
</evidence>
<reference evidence="10" key="1">
    <citation type="submission" date="2017-05" db="EMBL/GenBank/DDBJ databases">
        <title>New viruses from a metagenomic survey of invertebrates and Fucus.</title>
        <authorList>
            <person name="Waldron F.M."/>
            <person name="Obbard D.J."/>
        </authorList>
    </citation>
    <scope>NUCLEOTIDE SEQUENCE</scope>
    <source>
        <strain evidence="10">X15</strain>
    </source>
</reference>
<keyword evidence="1" id="KW-0696">RNA-directed RNA polymerase</keyword>
<evidence type="ECO:0000256" key="6">
    <source>
        <dbReference type="ARBA" id="ARBA00022840"/>
    </source>
</evidence>
<dbReference type="SUPFAM" id="SSF56672">
    <property type="entry name" value="DNA/RNA polymerases"/>
    <property type="match status" value="1"/>
</dbReference>
<keyword evidence="3" id="KW-0548">Nucleotidyltransferase</keyword>
<dbReference type="GO" id="GO:0008174">
    <property type="term" value="F:mRNA methyltransferase activity"/>
    <property type="evidence" value="ECO:0007669"/>
    <property type="project" value="UniProtKB-UniRule"/>
</dbReference>
<keyword evidence="4" id="KW-0547">Nucleotide-binding</keyword>
<protein>
    <submittedName>
        <fullName evidence="10">Putative replicase</fullName>
    </submittedName>
</protein>